<dbReference type="EnsemblMetazoa" id="Aqu2.1.19032_001">
    <property type="protein sequence ID" value="Aqu2.1.19032_001"/>
    <property type="gene ID" value="Aqu2.1.19032"/>
</dbReference>
<proteinExistence type="predicted"/>
<evidence type="ECO:0000313" key="1">
    <source>
        <dbReference type="EnsemblMetazoa" id="Aqu2.1.19032_001"/>
    </source>
</evidence>
<protein>
    <submittedName>
        <fullName evidence="1">Uncharacterized protein</fullName>
    </submittedName>
</protein>
<organism evidence="1">
    <name type="scientific">Amphimedon queenslandica</name>
    <name type="common">Sponge</name>
    <dbReference type="NCBI Taxonomy" id="400682"/>
    <lineage>
        <taxon>Eukaryota</taxon>
        <taxon>Metazoa</taxon>
        <taxon>Porifera</taxon>
        <taxon>Demospongiae</taxon>
        <taxon>Heteroscleromorpha</taxon>
        <taxon>Haplosclerida</taxon>
        <taxon>Niphatidae</taxon>
        <taxon>Amphimedon</taxon>
    </lineage>
</organism>
<reference evidence="1" key="1">
    <citation type="submission" date="2017-05" db="UniProtKB">
        <authorList>
            <consortium name="EnsemblMetazoa"/>
        </authorList>
    </citation>
    <scope>IDENTIFICATION</scope>
</reference>
<dbReference type="InParanoid" id="A0A1X7TVE7"/>
<accession>A0A1X7TVE7</accession>
<name>A0A1X7TVE7_AMPQE</name>
<sequence length="101" mass="11108">MLQSPTHKRYNDTPNISHWLYFSFSRGTVLLSSIQNLCDTAHLEGGTLGETTTAPCKSLIVNCGCLLLQLTKNVLDYLVKTCVSIDQGKSPLPLASFEQGY</sequence>
<dbReference type="AlphaFoldDB" id="A0A1X7TVE7"/>